<accession>A0ACC3NZJ8</accession>
<organism evidence="1 2">
    <name type="scientific">Vermiconidia calcicola</name>
    <dbReference type="NCBI Taxonomy" id="1690605"/>
    <lineage>
        <taxon>Eukaryota</taxon>
        <taxon>Fungi</taxon>
        <taxon>Dikarya</taxon>
        <taxon>Ascomycota</taxon>
        <taxon>Pezizomycotina</taxon>
        <taxon>Dothideomycetes</taxon>
        <taxon>Dothideomycetidae</taxon>
        <taxon>Mycosphaerellales</taxon>
        <taxon>Extremaceae</taxon>
        <taxon>Vermiconidia</taxon>
    </lineage>
</organism>
<proteinExistence type="predicted"/>
<keyword evidence="2" id="KW-1185">Reference proteome</keyword>
<gene>
    <name evidence="1" type="ORF">LTR37_000605</name>
</gene>
<name>A0ACC3NZJ8_9PEZI</name>
<sequence>MRPFPLISLASTAAALPSACDIGSEPLLGSIDTTSLYGITGPFASITPEILQTYISPLNEQLLRNSYVTGKGSDFYLGGERYTTSGANVYWLGLDENVIPREGSPSIGRSMLRILRKAEL</sequence>
<dbReference type="Proteomes" id="UP001281147">
    <property type="component" value="Unassembled WGS sequence"/>
</dbReference>
<reference evidence="1" key="1">
    <citation type="submission" date="2023-07" db="EMBL/GenBank/DDBJ databases">
        <title>Black Yeasts Isolated from many extreme environments.</title>
        <authorList>
            <person name="Coleine C."/>
            <person name="Stajich J.E."/>
            <person name="Selbmann L."/>
        </authorList>
    </citation>
    <scope>NUCLEOTIDE SEQUENCE</scope>
    <source>
        <strain evidence="1">CCFEE 5714</strain>
    </source>
</reference>
<protein>
    <submittedName>
        <fullName evidence="1">Uncharacterized protein</fullName>
    </submittedName>
</protein>
<comment type="caution">
    <text evidence="1">The sequence shown here is derived from an EMBL/GenBank/DDBJ whole genome shotgun (WGS) entry which is preliminary data.</text>
</comment>
<evidence type="ECO:0000313" key="2">
    <source>
        <dbReference type="Proteomes" id="UP001281147"/>
    </source>
</evidence>
<evidence type="ECO:0000313" key="1">
    <source>
        <dbReference type="EMBL" id="KAK3725094.1"/>
    </source>
</evidence>
<dbReference type="EMBL" id="JAUTXU010000003">
    <property type="protein sequence ID" value="KAK3725094.1"/>
    <property type="molecule type" value="Genomic_DNA"/>
</dbReference>